<accession>A0A0M0LFC1</accession>
<dbReference type="InterPro" id="IPR036916">
    <property type="entry name" value="Sda_sf"/>
</dbReference>
<evidence type="ECO:0000313" key="1">
    <source>
        <dbReference type="EMBL" id="KOO49651.1"/>
    </source>
</evidence>
<reference evidence="2" key="1">
    <citation type="submission" date="2015-08" db="EMBL/GenBank/DDBJ databases">
        <title>Fjat-10028 dsm 16317.</title>
        <authorList>
            <person name="Liu B."/>
            <person name="Wang J."/>
            <person name="Zhu Y."/>
            <person name="Liu G."/>
            <person name="Chen Q."/>
            <person name="Chen Z."/>
            <person name="Lan J."/>
            <person name="Che J."/>
            <person name="Ge C."/>
            <person name="Shi H."/>
            <person name="Pan Z."/>
            <person name="Liu X."/>
        </authorList>
    </citation>
    <scope>NUCLEOTIDE SEQUENCE [LARGE SCALE GENOMIC DNA]</scope>
    <source>
        <strain evidence="2">DSM 16317</strain>
    </source>
</reference>
<evidence type="ECO:0000313" key="2">
    <source>
        <dbReference type="Proteomes" id="UP000036867"/>
    </source>
</evidence>
<sequence>MSKLSDDLLIKAYVTATTSMLNPDFIYLLKIEIMRRSLIKKVPC</sequence>
<gene>
    <name evidence="1" type="ORF">AMD00_15070</name>
</gene>
<dbReference type="GeneID" id="301137418"/>
<organism evidence="1 2">
    <name type="scientific">Viridibacillus arvi</name>
    <dbReference type="NCBI Taxonomy" id="263475"/>
    <lineage>
        <taxon>Bacteria</taxon>
        <taxon>Bacillati</taxon>
        <taxon>Bacillota</taxon>
        <taxon>Bacilli</taxon>
        <taxon>Bacillales</taxon>
        <taxon>Caryophanaceae</taxon>
        <taxon>Viridibacillus</taxon>
    </lineage>
</organism>
<comment type="caution">
    <text evidence="1">The sequence shown here is derived from an EMBL/GenBank/DDBJ whole genome shotgun (WGS) entry which is preliminary data.</text>
</comment>
<name>A0A0M0LFC1_9BACL</name>
<dbReference type="Gene3D" id="1.10.287.1100">
    <property type="entry name" value="Sporulation inhibitor A"/>
    <property type="match status" value="1"/>
</dbReference>
<dbReference type="Pfam" id="PF08970">
    <property type="entry name" value="Sda"/>
    <property type="match status" value="1"/>
</dbReference>
<protein>
    <submittedName>
        <fullName evidence="1">Sporulation protein</fullName>
    </submittedName>
</protein>
<dbReference type="RefSeq" id="WP_053417825.1">
    <property type="nucleotide sequence ID" value="NZ_JAYWMB010000001.1"/>
</dbReference>
<dbReference type="OrthoDB" id="2933732at2"/>
<proteinExistence type="predicted"/>
<dbReference type="AlphaFoldDB" id="A0A0M0LFC1"/>
<dbReference type="EMBL" id="LILB01000005">
    <property type="protein sequence ID" value="KOO49651.1"/>
    <property type="molecule type" value="Genomic_DNA"/>
</dbReference>
<dbReference type="InterPro" id="IPR015064">
    <property type="entry name" value="Sda"/>
</dbReference>
<dbReference type="Proteomes" id="UP000036867">
    <property type="component" value="Unassembled WGS sequence"/>
</dbReference>
<keyword evidence="2" id="KW-1185">Reference proteome</keyword>
<dbReference type="SUPFAM" id="SSF100985">
    <property type="entry name" value="Sporulation inhibitor Sda"/>
    <property type="match status" value="1"/>
</dbReference>